<proteinExistence type="predicted"/>
<protein>
    <submittedName>
        <fullName evidence="2">Protein-tyrosine-phosphatase</fullName>
    </submittedName>
</protein>
<reference evidence="2" key="1">
    <citation type="submission" date="2016-11" db="UniProtKB">
        <authorList>
            <consortium name="WormBaseParasite"/>
        </authorList>
    </citation>
    <scope>IDENTIFICATION</scope>
    <source>
        <strain evidence="2">KR3021</strain>
    </source>
</reference>
<name>A0AC35U5G8_9BILA</name>
<dbReference type="WBParaSite" id="RSKR_0000831500.1">
    <property type="protein sequence ID" value="RSKR_0000831500.1"/>
    <property type="gene ID" value="RSKR_0000831500"/>
</dbReference>
<evidence type="ECO:0000313" key="1">
    <source>
        <dbReference type="Proteomes" id="UP000095286"/>
    </source>
</evidence>
<accession>A0AC35U5G8</accession>
<dbReference type="Proteomes" id="UP000095286">
    <property type="component" value="Unplaced"/>
</dbReference>
<sequence>MKRRKTGLRFGTSSLYCLYIILMYAVVFVTPKNDAPKFVVKPDSSTVLENSKVSFFCRADGNPLPSILWRILNENVNNPRYTIKTLQNGFSTLRIDPVLMSDSNLTLSCVADNGVRQPIKADVVLTVLNANHFPESFPKVESHPIMKSVEQGKTAHVSCRVTGNPRPKILWLRDLMPIDIRTSSRYSVSTLGNPGALMIQQAREEDQGKYECVARNSYGVVHSQAAQLYVKVDSFIFQHAVPNKVFHEAQKLALDYQRWEALNDTHLVGQIEDVRRVPPYFSYKLEKVYQVLKDGNINLTCVAVGYPMPRVFWKRQSDEVLLNDPQTAPIGKNVLKLTNVESSVNYTCIAVSKLGNIEATTTVLVKPVPEPPHGLTVININSTFAILQWKNIRSDEDNLLITHYILRYREKFSTEKQFIEKVVGKNETNTIIDHLSPYTQYEVMIASGSLLGIGRFSFPLEIETDESLPANSPENVHARVINEDSLMVQWDPPETPNGKIIENIIYYTNKNEDRNVSEWEYFKVRDSKNTATISDLTPEDTYHIRVQSKNSRGYGPISKSIAVITKQGIPGAPDHLKAAALENNRISLAWDKPRHSFNIQGYVMVYNMSENDYNEVQLGEKLNKHIMENLKPSTKYSFRIAAKSPRGMGAFSNMETISTAKNDYNAYVPPEPENVKVEAVNATTVSVTWKEPFGYTGTILGYNVYKEKLFNGEPVDNKLQKAVSIYPKEQLHALITDLIPNTEYSFRVNAENKFGDGRHSDAVKIMMEGLPPSAPIIQSLSLIREETPLAARLEWLPPKEMYGKSVTKYHLWYRPDIHTEYSRIDIPGDSRSIEVKDLIKFREYIFILAAATVDGVGLNTTESLSTPAGIPDSPPLNVRYDIVKGKIIFAWDPPPLDQQNGNITYYRAMITSESRKPLIKNVTNANSIALPMTVKSTSTFKVAAGTVSGLGPESAGLIVYPDASASVSAPTNVRVEATSNSSVVVVWDFDSKNYDSAADGFVVKYIHEPPSGAGNTDFERWKAQTIMDPKARHIEISQLTAHKPYAFCILTVKQSRQGPCSDPPVTIAQLKPHYIATNLRVEYKTSTSVSLRWDYAGESNIEFYVNHTSRKYYLDHNLEYKEMVSPVFRKFLKGTERSILWDNLRPYMEHTFKVGVKVVEKGQDVFYWPREIVVQTDNTGPPFVDKPEFLESLSPHTATIRLKCASEEYGPISKYWIVVVPGNFTQETINNLDSQVLKHHSEQLKIQFDRDGYSMKQEGASHMKKVKRSHQNTSLIDRRVIRPRTTRFAGGPLPTIPYVTAEISAQRMQTMQKEKETFTIGDGKNYDGFENFPLHPSSHYKLMMRAFAKDLENGKKNGGPFTYRAPMNQPRAKKYADSMLTTDFSTKLTPINKLSKSSSLWLVGPIIAVIIITLILGLLVIWWWKFSKKNPSHLGNRHGSITKVALADSGNGNIPNETSKLLFGQDAYGRPIINAYDMHQNGNIHHNVMESSLIDLHTTANQMCDGSSMAYKVHNAHVPVLYEPYDNYQDLQMPVQILSEMKKRTPIAISDLSSHIDQLKMHNNQLFTSEYDSIEKSAPNLEWKTSTIPYNKTKNRYANVVPYDETRVVLKSIYGIEGSDYINANYIDGYHQERAYIATQGPLPETFNDFWRMVWETKSYMIVMLTRLEEMSRIKCDQYWPQRKQRYGMIQVELLDTIQLAHYTVRTFRLQLISEHNPNEIIQSRDIKHMQYTSWPDHGVPDHTTPFLMFLKRVKTLNPQRAGPIISHCSAGIGRTGAFIVIDCMLERLRHENTVDIYGCVREIRAQRSYMVQTDDQYIFIHDAVLDAVQSGSTEIPAKSIYHHIEVLTTLHALDHSSGMDLEFQTLGRLRVLKGETEVATLPINRSKNRSSTIVPYDSSRVVLKMINGYENSDYINASWIDGYRSRNMYIATQSPLQQTAVDFWRMIWETGSSIIVMLINSKELEKDRCYVYWSIETTEQYGNLEIERTNEYAVDNYSMREFKVTYLKSVSKTVRLFQLLDWPDNGVPRSADPFIKLVELVHESYQTFGLTGPIVVHDHLGTGRAGVFIAVSIIIERMKLEHVVDVFTTVKLLRTNRRQPNEIKAVKKKNIMLLSKAARTIVFKTSSFSLRNQRANVKNLIKRCQLSTLVPEQNPQLSQGNSSSVTTTRPNPDFVTVHSMLDESRLMLPKTSLVIFDKDGTLICFHAMWIPWVTNFALRIEELVEKKLSPAIYSRLGYDPKAQKVLPGLLAEATMKEIREATENVLVEHGVSPPLAINVVEKVSAILSEDRSSNHIKEVADLRELFLTLRMNGILVAVCTSDSRQNTEYTLKALNLNGLVDFVRCGDDIDSLPKPHPSNAFAICNALNVHPSETLMVGDTLTDLRMAKLAKLGGSVGVLTGVGNRDLLQKHSTLLIENVAQLLSYLPNIAIHY</sequence>
<organism evidence="1 2">
    <name type="scientific">Rhabditophanes sp. KR3021</name>
    <dbReference type="NCBI Taxonomy" id="114890"/>
    <lineage>
        <taxon>Eukaryota</taxon>
        <taxon>Metazoa</taxon>
        <taxon>Ecdysozoa</taxon>
        <taxon>Nematoda</taxon>
        <taxon>Chromadorea</taxon>
        <taxon>Rhabditida</taxon>
        <taxon>Tylenchina</taxon>
        <taxon>Panagrolaimomorpha</taxon>
        <taxon>Strongyloidoidea</taxon>
        <taxon>Alloionematidae</taxon>
        <taxon>Rhabditophanes</taxon>
    </lineage>
</organism>
<evidence type="ECO:0000313" key="2">
    <source>
        <dbReference type="WBParaSite" id="RSKR_0000831500.1"/>
    </source>
</evidence>